<sequence>MHRFFTRLLAIVAFAWAAPAMANISTDSVRGALASENFAYLETEFDKAYQQALKQQDFEALRDVYRILFLTANDARLDRTQRWLAAYPDSFYAATGLAWSHLYRAYQVRGDLSWGWTTEELQNGYLEELARSKEMADLAFGKEQAFVPAIDITIHLMGTAPYKGDVRPFVDLSLRYAPNRHTLETGLDALTLDNRDDIENTITLCTLMAHRVAGYDAELCLIEAAFKNKATGYLREVALQALARRDEPFLDYARLDAYLSEWSGTENAATEAKRIHSETLEKRPNVHQYLRLLDEIEMVFDAPLYAAEMRAALIDKMYVRLADNPQSHNILDFLIKDILARSQRKDPRADISLAEKLWQDMLPLGAYRADTWDIGLDVYLAAHPTFSPTPRIEFATNQIYYSRHFPSYIRGLMSSLDNLYNLARDEHQTVIGKAEQQALLAEVECPMFRSARVFRMVCNQVPDAYGCNIGGYNADLADRIERMAPKAEGCVWAGNIAPELLYYTPVPVKKIQKGLSQ</sequence>
<dbReference type="Proteomes" id="UP000479043">
    <property type="component" value="Unassembled WGS sequence"/>
</dbReference>
<accession>A0A6L8LNE3</accession>
<name>A0A6L8LNE3_9RHOB</name>
<keyword evidence="3" id="KW-1185">Reference proteome</keyword>
<dbReference type="RefSeq" id="WP_160975459.1">
    <property type="nucleotide sequence ID" value="NZ_WWEN01000012.1"/>
</dbReference>
<evidence type="ECO:0000256" key="1">
    <source>
        <dbReference type="SAM" id="SignalP"/>
    </source>
</evidence>
<feature type="signal peptide" evidence="1">
    <location>
        <begin position="1"/>
        <end position="22"/>
    </location>
</feature>
<proteinExistence type="predicted"/>
<gene>
    <name evidence="2" type="ORF">GR167_19730</name>
</gene>
<reference evidence="2 3" key="1">
    <citation type="submission" date="2020-01" db="EMBL/GenBank/DDBJ databases">
        <authorList>
            <person name="Chen S."/>
        </authorList>
    </citation>
    <scope>NUCLEOTIDE SEQUENCE [LARGE SCALE GENOMIC DNA]</scope>
    <source>
        <strain evidence="2 3">GS-10</strain>
    </source>
</reference>
<comment type="caution">
    <text evidence="2">The sequence shown here is derived from an EMBL/GenBank/DDBJ whole genome shotgun (WGS) entry which is preliminary data.</text>
</comment>
<organism evidence="2 3">
    <name type="scientific">Thalassovita mangrovi</name>
    <dbReference type="NCBI Taxonomy" id="2692236"/>
    <lineage>
        <taxon>Bacteria</taxon>
        <taxon>Pseudomonadati</taxon>
        <taxon>Pseudomonadota</taxon>
        <taxon>Alphaproteobacteria</taxon>
        <taxon>Rhodobacterales</taxon>
        <taxon>Roseobacteraceae</taxon>
        <taxon>Thalassovita</taxon>
    </lineage>
</organism>
<evidence type="ECO:0000313" key="3">
    <source>
        <dbReference type="Proteomes" id="UP000479043"/>
    </source>
</evidence>
<dbReference type="AlphaFoldDB" id="A0A6L8LNE3"/>
<keyword evidence="1" id="KW-0732">Signal</keyword>
<feature type="chain" id="PRO_5026826807" description="DUF4034 domain-containing protein" evidence="1">
    <location>
        <begin position="23"/>
        <end position="517"/>
    </location>
</feature>
<dbReference type="EMBL" id="WWEN01000012">
    <property type="protein sequence ID" value="MYM57557.1"/>
    <property type="molecule type" value="Genomic_DNA"/>
</dbReference>
<protein>
    <recommendedName>
        <fullName evidence="4">DUF4034 domain-containing protein</fullName>
    </recommendedName>
</protein>
<evidence type="ECO:0008006" key="4">
    <source>
        <dbReference type="Google" id="ProtNLM"/>
    </source>
</evidence>
<evidence type="ECO:0000313" key="2">
    <source>
        <dbReference type="EMBL" id="MYM57557.1"/>
    </source>
</evidence>